<reference evidence="1 2" key="1">
    <citation type="submission" date="2024-01" db="EMBL/GenBank/DDBJ databases">
        <title>A draft genome for the cacao thread blight pathogen Marasmiellus scandens.</title>
        <authorList>
            <person name="Baruah I.K."/>
            <person name="Leung J."/>
            <person name="Bukari Y."/>
            <person name="Amoako-Attah I."/>
            <person name="Meinhardt L.W."/>
            <person name="Bailey B.A."/>
            <person name="Cohen S.P."/>
        </authorList>
    </citation>
    <scope>NUCLEOTIDE SEQUENCE [LARGE SCALE GENOMIC DNA]</scope>
    <source>
        <strain evidence="1 2">GH-19</strain>
    </source>
</reference>
<evidence type="ECO:0000313" key="1">
    <source>
        <dbReference type="EMBL" id="KAK7451684.1"/>
    </source>
</evidence>
<dbReference type="EMBL" id="JBANRG010000030">
    <property type="protein sequence ID" value="KAK7451684.1"/>
    <property type="molecule type" value="Genomic_DNA"/>
</dbReference>
<proteinExistence type="predicted"/>
<sequence length="150" mass="15269">MSITPIGTAASGSETTYSVHEVVPGPLGADPTEAIENITVNEIIVASASGYRFSASQVIDPSASTTAVVSVEFHPENCTYNGDGSGACVEAFGTKTETGSNGVLVPLATLTVDVEPTGGSDDNAAITFQVSEKIWSGGIISIILVIMLGF</sequence>
<name>A0ABR1J8H5_9AGAR</name>
<evidence type="ECO:0000313" key="2">
    <source>
        <dbReference type="Proteomes" id="UP001498398"/>
    </source>
</evidence>
<comment type="caution">
    <text evidence="1">The sequence shown here is derived from an EMBL/GenBank/DDBJ whole genome shotgun (WGS) entry which is preliminary data.</text>
</comment>
<protein>
    <submittedName>
        <fullName evidence="1">Uncharacterized protein</fullName>
    </submittedName>
</protein>
<dbReference type="Proteomes" id="UP001498398">
    <property type="component" value="Unassembled WGS sequence"/>
</dbReference>
<gene>
    <name evidence="1" type="ORF">VKT23_012361</name>
</gene>
<keyword evidence="2" id="KW-1185">Reference proteome</keyword>
<organism evidence="1 2">
    <name type="scientific">Marasmiellus scandens</name>
    <dbReference type="NCBI Taxonomy" id="2682957"/>
    <lineage>
        <taxon>Eukaryota</taxon>
        <taxon>Fungi</taxon>
        <taxon>Dikarya</taxon>
        <taxon>Basidiomycota</taxon>
        <taxon>Agaricomycotina</taxon>
        <taxon>Agaricomycetes</taxon>
        <taxon>Agaricomycetidae</taxon>
        <taxon>Agaricales</taxon>
        <taxon>Marasmiineae</taxon>
        <taxon>Omphalotaceae</taxon>
        <taxon>Marasmiellus</taxon>
    </lineage>
</organism>
<accession>A0ABR1J8H5</accession>